<dbReference type="InterPro" id="IPR045851">
    <property type="entry name" value="AMP-bd_C_sf"/>
</dbReference>
<dbReference type="Gene3D" id="3.30.300.30">
    <property type="match status" value="1"/>
</dbReference>
<organism evidence="3">
    <name type="scientific">freshwater metagenome</name>
    <dbReference type="NCBI Taxonomy" id="449393"/>
    <lineage>
        <taxon>unclassified sequences</taxon>
        <taxon>metagenomes</taxon>
        <taxon>ecological metagenomes</taxon>
    </lineage>
</organism>
<dbReference type="AlphaFoldDB" id="A0A6J7GA68"/>
<evidence type="ECO:0000259" key="2">
    <source>
        <dbReference type="Pfam" id="PF13193"/>
    </source>
</evidence>
<dbReference type="SUPFAM" id="SSF56801">
    <property type="entry name" value="Acetyl-CoA synthetase-like"/>
    <property type="match status" value="1"/>
</dbReference>
<sequence>MRSSKNAAPTGHRSRGTFSLMRDVIVLSSDRVALVREALAQALRATGPAVAVVAPGSDTSWVPVQVHDDIAVLLETSGSGSAPKRVALSAVALMANARASQGRLGGPGRWVLALPAHFIGGLQVLIRSLDADREPVVLTRESFNTAALVEAIMSISDDERIYVSLVPVQLGRVMEHVEHDPASMAIFARLSAILVGGQRTSPALLERARAYGLPVVTTYGSTETAGGCVYDGSPLADVRVNVRPDGRIEIGGPVLATEFVGEPDLTAQRFSRAEGDDTRWYLTDDLGEYLDGVLSVQGRADRVLISGGIKVNLDLVEEVTESIRECAHAVAVSLPDEEWGERVGLVAELDPAETGSDPRALSDLMKAIIRDELGVAAVPRDVRLVEHLPRLSSGKPDRLVCAALFVD</sequence>
<dbReference type="InterPro" id="IPR050237">
    <property type="entry name" value="ATP-dep_AMP-bd_enzyme"/>
</dbReference>
<dbReference type="InterPro" id="IPR042099">
    <property type="entry name" value="ANL_N_sf"/>
</dbReference>
<accession>A0A6J7GA68</accession>
<dbReference type="InterPro" id="IPR000873">
    <property type="entry name" value="AMP-dep_synth/lig_dom"/>
</dbReference>
<dbReference type="PANTHER" id="PTHR43767">
    <property type="entry name" value="LONG-CHAIN-FATTY-ACID--COA LIGASE"/>
    <property type="match status" value="1"/>
</dbReference>
<protein>
    <submittedName>
        <fullName evidence="3">Unannotated protein</fullName>
    </submittedName>
</protein>
<feature type="domain" description="AMP-binding enzyme C-terminal" evidence="2">
    <location>
        <begin position="316"/>
        <end position="395"/>
    </location>
</feature>
<dbReference type="Pfam" id="PF13193">
    <property type="entry name" value="AMP-binding_C"/>
    <property type="match status" value="1"/>
</dbReference>
<name>A0A6J7GA68_9ZZZZ</name>
<evidence type="ECO:0000313" key="3">
    <source>
        <dbReference type="EMBL" id="CAB4905222.1"/>
    </source>
</evidence>
<dbReference type="InterPro" id="IPR025110">
    <property type="entry name" value="AMP-bd_C"/>
</dbReference>
<dbReference type="PANTHER" id="PTHR43767:SF1">
    <property type="entry name" value="NONRIBOSOMAL PEPTIDE SYNTHASE PES1 (EUROFUNG)-RELATED"/>
    <property type="match status" value="1"/>
</dbReference>
<reference evidence="3" key="1">
    <citation type="submission" date="2020-05" db="EMBL/GenBank/DDBJ databases">
        <authorList>
            <person name="Chiriac C."/>
            <person name="Salcher M."/>
            <person name="Ghai R."/>
            <person name="Kavagutti S V."/>
        </authorList>
    </citation>
    <scope>NUCLEOTIDE SEQUENCE</scope>
</reference>
<evidence type="ECO:0000259" key="1">
    <source>
        <dbReference type="Pfam" id="PF00501"/>
    </source>
</evidence>
<dbReference type="Gene3D" id="3.40.50.12780">
    <property type="entry name" value="N-terminal domain of ligase-like"/>
    <property type="match status" value="1"/>
</dbReference>
<proteinExistence type="predicted"/>
<dbReference type="GO" id="GO:0016878">
    <property type="term" value="F:acid-thiol ligase activity"/>
    <property type="evidence" value="ECO:0007669"/>
    <property type="project" value="UniProtKB-ARBA"/>
</dbReference>
<gene>
    <name evidence="3" type="ORF">UFOPK3516_01150</name>
</gene>
<feature type="domain" description="AMP-dependent synthetase/ligase" evidence="1">
    <location>
        <begin position="61"/>
        <end position="256"/>
    </location>
</feature>
<dbReference type="EMBL" id="CAFBMB010000100">
    <property type="protein sequence ID" value="CAB4905222.1"/>
    <property type="molecule type" value="Genomic_DNA"/>
</dbReference>
<dbReference type="Pfam" id="PF00501">
    <property type="entry name" value="AMP-binding"/>
    <property type="match status" value="1"/>
</dbReference>